<comment type="caution">
    <text evidence="2">The sequence shown here is derived from an EMBL/GenBank/DDBJ whole genome shotgun (WGS) entry which is preliminary data.</text>
</comment>
<accession>A0AAW0D5U3</accession>
<dbReference type="EMBL" id="JAWWNJ010000010">
    <property type="protein sequence ID" value="KAK7046392.1"/>
    <property type="molecule type" value="Genomic_DNA"/>
</dbReference>
<keyword evidence="3" id="KW-1185">Reference proteome</keyword>
<dbReference type="AlphaFoldDB" id="A0AAW0D5U3"/>
<evidence type="ECO:0000313" key="3">
    <source>
        <dbReference type="Proteomes" id="UP001362999"/>
    </source>
</evidence>
<name>A0AAW0D5U3_9AGAR</name>
<protein>
    <submittedName>
        <fullName evidence="2">Uncharacterized protein</fullName>
    </submittedName>
</protein>
<dbReference type="Proteomes" id="UP001362999">
    <property type="component" value="Unassembled WGS sequence"/>
</dbReference>
<sequence length="353" mass="38801">MTNDKGLSPPPYREGATGIQPVTATTSRETRYLYYRVYTLDGAIRPKTAFSADNSSLGHLMVRSIPPPHRVDTLRRCLVKAEDLGDQNCSLYLRADSPTPASDSTVLDFLGTNAENGTSPDTAFALVIHDDRFTGERPAVATLGGLRESKDNIDYLYYRLFARTEEDTSATTPDAEDPSLGRIDRNLICPPRDALSVKRCIAWVEEKMVYRDSELYAEISAQEAISDEDDISFAKIGKLGSFEKPIVLVQSEPVSKTSRSGPPLRLVLLTTDVDTGFGTVSSGQTFYTDAVVKNEWFPGRGTVAAYRCVINPTTLEEPSNQHYLPTANRSFAHSAVELGETEQSLTDLVSTNI</sequence>
<feature type="region of interest" description="Disordered" evidence="1">
    <location>
        <begin position="1"/>
        <end position="20"/>
    </location>
</feature>
<organism evidence="2 3">
    <name type="scientific">Favolaschia claudopus</name>
    <dbReference type="NCBI Taxonomy" id="2862362"/>
    <lineage>
        <taxon>Eukaryota</taxon>
        <taxon>Fungi</taxon>
        <taxon>Dikarya</taxon>
        <taxon>Basidiomycota</taxon>
        <taxon>Agaricomycotina</taxon>
        <taxon>Agaricomycetes</taxon>
        <taxon>Agaricomycetidae</taxon>
        <taxon>Agaricales</taxon>
        <taxon>Marasmiineae</taxon>
        <taxon>Mycenaceae</taxon>
        <taxon>Favolaschia</taxon>
    </lineage>
</organism>
<proteinExistence type="predicted"/>
<evidence type="ECO:0000313" key="2">
    <source>
        <dbReference type="EMBL" id="KAK7046392.1"/>
    </source>
</evidence>
<evidence type="ECO:0000256" key="1">
    <source>
        <dbReference type="SAM" id="MobiDB-lite"/>
    </source>
</evidence>
<gene>
    <name evidence="2" type="ORF">R3P38DRAFT_2873566</name>
</gene>
<reference evidence="2 3" key="1">
    <citation type="journal article" date="2024" name="J Genomics">
        <title>Draft genome sequencing and assembly of Favolaschia claudopus CIRM-BRFM 2984 isolated from oak limbs.</title>
        <authorList>
            <person name="Navarro D."/>
            <person name="Drula E."/>
            <person name="Chaduli D."/>
            <person name="Cazenave R."/>
            <person name="Ahrendt S."/>
            <person name="Wang J."/>
            <person name="Lipzen A."/>
            <person name="Daum C."/>
            <person name="Barry K."/>
            <person name="Grigoriev I.V."/>
            <person name="Favel A."/>
            <person name="Rosso M.N."/>
            <person name="Martin F."/>
        </authorList>
    </citation>
    <scope>NUCLEOTIDE SEQUENCE [LARGE SCALE GENOMIC DNA]</scope>
    <source>
        <strain evidence="2 3">CIRM-BRFM 2984</strain>
    </source>
</reference>